<dbReference type="InterPro" id="IPR029058">
    <property type="entry name" value="AB_hydrolase_fold"/>
</dbReference>
<protein>
    <recommendedName>
        <fullName evidence="4">Lipase (Class 3)</fullName>
    </recommendedName>
</protein>
<dbReference type="RefSeq" id="WP_353540620.1">
    <property type="nucleotide sequence ID" value="NZ_BAABRN010000002.1"/>
</dbReference>
<comment type="caution">
    <text evidence="2">The sequence shown here is derived from an EMBL/GenBank/DDBJ whole genome shotgun (WGS) entry which is preliminary data.</text>
</comment>
<evidence type="ECO:0000313" key="3">
    <source>
        <dbReference type="Proteomes" id="UP001458946"/>
    </source>
</evidence>
<keyword evidence="3" id="KW-1185">Reference proteome</keyword>
<dbReference type="Pfam" id="PF26363">
    <property type="entry name" value="Phospholipase-like"/>
    <property type="match status" value="1"/>
</dbReference>
<reference evidence="2 3" key="1">
    <citation type="submission" date="2024-02" db="EMBL/GenBank/DDBJ databases">
        <title>Deinococcus xinjiangensis NBRC 107630.</title>
        <authorList>
            <person name="Ichikawa N."/>
            <person name="Katano-Makiyama Y."/>
            <person name="Hidaka K."/>
        </authorList>
    </citation>
    <scope>NUCLEOTIDE SEQUENCE [LARGE SCALE GENOMIC DNA]</scope>
    <source>
        <strain evidence="2 3">NBRC 107630</strain>
    </source>
</reference>
<dbReference type="EMBL" id="BAABRN010000002">
    <property type="protein sequence ID" value="GAA5500644.1"/>
    <property type="molecule type" value="Genomic_DNA"/>
</dbReference>
<evidence type="ECO:0000313" key="2">
    <source>
        <dbReference type="EMBL" id="GAA5500644.1"/>
    </source>
</evidence>
<gene>
    <name evidence="2" type="ORF">Dxin01_00368</name>
</gene>
<accession>A0ABP9V5T5</accession>
<dbReference type="Gene3D" id="3.40.50.1820">
    <property type="entry name" value="alpha/beta hydrolase"/>
    <property type="match status" value="1"/>
</dbReference>
<name>A0ABP9V5T5_9DEIO</name>
<evidence type="ECO:0000256" key="1">
    <source>
        <dbReference type="SAM" id="MobiDB-lite"/>
    </source>
</evidence>
<evidence type="ECO:0008006" key="4">
    <source>
        <dbReference type="Google" id="ProtNLM"/>
    </source>
</evidence>
<feature type="region of interest" description="Disordered" evidence="1">
    <location>
        <begin position="1"/>
        <end position="25"/>
    </location>
</feature>
<dbReference type="SUPFAM" id="SSF53474">
    <property type="entry name" value="alpha/beta-Hydrolases"/>
    <property type="match status" value="1"/>
</dbReference>
<organism evidence="2 3">
    <name type="scientific">Deinococcus xinjiangensis</name>
    <dbReference type="NCBI Taxonomy" id="457454"/>
    <lineage>
        <taxon>Bacteria</taxon>
        <taxon>Thermotogati</taxon>
        <taxon>Deinococcota</taxon>
        <taxon>Deinococci</taxon>
        <taxon>Deinococcales</taxon>
        <taxon>Deinococcaceae</taxon>
        <taxon>Deinococcus</taxon>
    </lineage>
</organism>
<proteinExistence type="predicted"/>
<sequence>MTQANSQQNKNKASQAAAAPKPAATPALELPKVNVTKQATSAAKILRALVGYEGSAAEKQVISSLTLDANSDARKLFFLNPQMDKQAIVVTLTNAVGFRALSQAYRILTQRSLEQDFGRELGAITASRDGFGLNAADQAKLTGLMLGQASQRRWIVGHQLVDQIGKVDELSANLFQGTTRMLAKPPVNLPPAVGKLLGKAQTTINTAIGPAGATLAALGSVKGAVVDDIRDPKAIEALIREIETAKKRGDLPEFLKAFETNKGKSLYAYLGEAVRDPALRQRVLAHLPQPISYAQLTYDAFLENIAVSMVYANDTGAQLEGKQKGYKDDKRFGHPAALLDYFGYQASDVYAGKWGFEVRFFTPKPDAKYKDVIVAFRGTEGVKIDTSPAGLAGTQDTLIGDFSPAGIGYNQIYQNKKMLDHVMALASGKGKLLMTGHSLGGALAQLAAVEYAPLTRRVVTFQGANIDQADVDRLRQYNATDGFLNPITATHYRVDGDVVPNAGEAALAGTIHYFDADWKLKGETDFNKGIAKVGNRAALGHVMPILSMYLQELDIPKDQTGLQVIKAAGIKDEQEAKGKADTRVVYGGNYSTKKDPRMVLEEGRDNASGLLSSLQARGITIPKLNYKDIYQIELPYNVLLAHLENLALKAKDYQDFVKQALKLMGLEDKQYGPISLKVDDMNRMLGASLGISSGGEVKVDKDLIYRFVDRDQLDKNSNFEELKRIWGNYR</sequence>
<dbReference type="Proteomes" id="UP001458946">
    <property type="component" value="Unassembled WGS sequence"/>
</dbReference>